<dbReference type="InterPro" id="IPR013783">
    <property type="entry name" value="Ig-like_fold"/>
</dbReference>
<evidence type="ECO:0000256" key="3">
    <source>
        <dbReference type="ARBA" id="ARBA00023295"/>
    </source>
</evidence>
<name>A0A2N8HFS8_9BACT</name>
<dbReference type="InterPro" id="IPR040605">
    <property type="entry name" value="Glyco_hydro2_dom5"/>
</dbReference>
<dbReference type="PROSITE" id="PS50022">
    <property type="entry name" value="FA58C_3"/>
    <property type="match status" value="1"/>
</dbReference>
<dbReference type="InterPro" id="IPR017853">
    <property type="entry name" value="GH"/>
</dbReference>
<dbReference type="PANTHER" id="PTHR42732:SF1">
    <property type="entry name" value="BETA-MANNOSIDASE"/>
    <property type="match status" value="1"/>
</dbReference>
<feature type="signal peptide" evidence="5">
    <location>
        <begin position="1"/>
        <end position="22"/>
    </location>
</feature>
<comment type="caution">
    <text evidence="7">The sequence shown here is derived from an EMBL/GenBank/DDBJ whole genome shotgun (WGS) entry which is preliminary data.</text>
</comment>
<dbReference type="Gene3D" id="2.60.40.10">
    <property type="entry name" value="Immunoglobulins"/>
    <property type="match status" value="3"/>
</dbReference>
<proteinExistence type="inferred from homology"/>
<dbReference type="InterPro" id="IPR036156">
    <property type="entry name" value="Beta-gal/glucu_dom_sf"/>
</dbReference>
<dbReference type="OrthoDB" id="9762066at2"/>
<reference evidence="7 8" key="1">
    <citation type="journal article" date="2017" name="BMC Genomics">
        <title>Genome sequencing of 39 Akkermansia muciniphila isolates reveals its population structure, genomic and functional diverisity, and global distribution in mammalian gut microbiotas.</title>
        <authorList>
            <person name="Guo X."/>
            <person name="Li S."/>
            <person name="Zhang J."/>
            <person name="Wu F."/>
            <person name="Li X."/>
            <person name="Wu D."/>
            <person name="Zhang M."/>
            <person name="Ou Z."/>
            <person name="Jie Z."/>
            <person name="Yan Q."/>
            <person name="Li P."/>
            <person name="Yi J."/>
            <person name="Peng Y."/>
        </authorList>
    </citation>
    <scope>NUCLEOTIDE SEQUENCE [LARGE SCALE GENOMIC DNA]</scope>
    <source>
        <strain evidence="7 8">GP24</strain>
    </source>
</reference>
<feature type="region of interest" description="Disordered" evidence="4">
    <location>
        <begin position="45"/>
        <end position="87"/>
    </location>
</feature>
<dbReference type="Pfam" id="PF02837">
    <property type="entry name" value="Glyco_hydro_2_N"/>
    <property type="match status" value="1"/>
</dbReference>
<feature type="domain" description="F5/8 type C" evidence="6">
    <location>
        <begin position="49"/>
        <end position="182"/>
    </location>
</feature>
<dbReference type="SUPFAM" id="SSF51445">
    <property type="entry name" value="(Trans)glycosidases"/>
    <property type="match status" value="1"/>
</dbReference>
<dbReference type="InterPro" id="IPR006101">
    <property type="entry name" value="Glyco_hydro_2"/>
</dbReference>
<organism evidence="7 8">
    <name type="scientific">Akkermansia muciniphila</name>
    <dbReference type="NCBI Taxonomy" id="239935"/>
    <lineage>
        <taxon>Bacteria</taxon>
        <taxon>Pseudomonadati</taxon>
        <taxon>Verrucomicrobiota</taxon>
        <taxon>Verrucomicrobiia</taxon>
        <taxon>Verrucomicrobiales</taxon>
        <taxon>Akkermansiaceae</taxon>
        <taxon>Akkermansia</taxon>
    </lineage>
</organism>
<dbReference type="InterPro" id="IPR051913">
    <property type="entry name" value="GH2_Domain-Containing"/>
</dbReference>
<keyword evidence="2" id="KW-0378">Hydrolase</keyword>
<dbReference type="InterPro" id="IPR032311">
    <property type="entry name" value="DUF4982"/>
</dbReference>
<dbReference type="RefSeq" id="WP_102712310.1">
    <property type="nucleotide sequence ID" value="NZ_PJKA01000004.1"/>
</dbReference>
<dbReference type="Gene3D" id="3.20.20.80">
    <property type="entry name" value="Glycosidases"/>
    <property type="match status" value="1"/>
</dbReference>
<keyword evidence="3" id="KW-0326">Glycosidase</keyword>
<dbReference type="Pfam" id="PF00703">
    <property type="entry name" value="Glyco_hydro_2"/>
    <property type="match status" value="1"/>
</dbReference>
<dbReference type="InterPro" id="IPR006103">
    <property type="entry name" value="Glyco_hydro_2_cat"/>
</dbReference>
<feature type="region of interest" description="Disordered" evidence="4">
    <location>
        <begin position="191"/>
        <end position="210"/>
    </location>
</feature>
<evidence type="ECO:0000259" key="6">
    <source>
        <dbReference type="PROSITE" id="PS50022"/>
    </source>
</evidence>
<dbReference type="InterPro" id="IPR006102">
    <property type="entry name" value="Ig-like_GH2"/>
</dbReference>
<dbReference type="GO" id="GO:0005975">
    <property type="term" value="P:carbohydrate metabolic process"/>
    <property type="evidence" value="ECO:0007669"/>
    <property type="project" value="InterPro"/>
</dbReference>
<evidence type="ECO:0000256" key="2">
    <source>
        <dbReference type="ARBA" id="ARBA00022801"/>
    </source>
</evidence>
<dbReference type="Pfam" id="PF16355">
    <property type="entry name" value="DUF4982"/>
    <property type="match status" value="1"/>
</dbReference>
<dbReference type="SUPFAM" id="SSF49303">
    <property type="entry name" value="beta-Galactosidase/glucuronidase domain"/>
    <property type="match status" value="1"/>
</dbReference>
<comment type="similarity">
    <text evidence="1">Belongs to the glycosyl hydrolase 2 family.</text>
</comment>
<evidence type="ECO:0000313" key="7">
    <source>
        <dbReference type="EMBL" id="PNC19408.1"/>
    </source>
</evidence>
<dbReference type="Pfam" id="PF00754">
    <property type="entry name" value="F5_F8_type_C"/>
    <property type="match status" value="1"/>
</dbReference>
<accession>A0A2N8HFS8</accession>
<dbReference type="SUPFAM" id="SSF49785">
    <property type="entry name" value="Galactose-binding domain-like"/>
    <property type="match status" value="2"/>
</dbReference>
<evidence type="ECO:0000256" key="1">
    <source>
        <dbReference type="ARBA" id="ARBA00007401"/>
    </source>
</evidence>
<dbReference type="GO" id="GO:0004553">
    <property type="term" value="F:hydrolase activity, hydrolyzing O-glycosyl compounds"/>
    <property type="evidence" value="ECO:0007669"/>
    <property type="project" value="InterPro"/>
</dbReference>
<evidence type="ECO:0000256" key="4">
    <source>
        <dbReference type="SAM" id="MobiDB-lite"/>
    </source>
</evidence>
<dbReference type="PANTHER" id="PTHR42732">
    <property type="entry name" value="BETA-GALACTOSIDASE"/>
    <property type="match status" value="1"/>
</dbReference>
<dbReference type="Pfam" id="PF18565">
    <property type="entry name" value="Glyco_hydro2_C5"/>
    <property type="match status" value="1"/>
</dbReference>
<dbReference type="Proteomes" id="UP000236000">
    <property type="component" value="Unassembled WGS sequence"/>
</dbReference>
<dbReference type="Gene3D" id="2.60.120.260">
    <property type="entry name" value="Galactose-binding domain-like"/>
    <property type="match status" value="2"/>
</dbReference>
<evidence type="ECO:0000256" key="5">
    <source>
        <dbReference type="SAM" id="SignalP"/>
    </source>
</evidence>
<dbReference type="Pfam" id="PF02836">
    <property type="entry name" value="Glyco_hydro_2_C"/>
    <property type="match status" value="1"/>
</dbReference>
<dbReference type="EMBL" id="PJKA01000004">
    <property type="protein sequence ID" value="PNC19408.1"/>
    <property type="molecule type" value="Genomic_DNA"/>
</dbReference>
<dbReference type="PRINTS" id="PR00132">
    <property type="entry name" value="GLHYDRLASE2"/>
</dbReference>
<evidence type="ECO:0000313" key="8">
    <source>
        <dbReference type="Proteomes" id="UP000236000"/>
    </source>
</evidence>
<dbReference type="InterPro" id="IPR000421">
    <property type="entry name" value="FA58C"/>
</dbReference>
<dbReference type="InterPro" id="IPR048229">
    <property type="entry name" value="GalB-like"/>
</dbReference>
<feature type="chain" id="PRO_5014660104" evidence="5">
    <location>
        <begin position="23"/>
        <end position="987"/>
    </location>
</feature>
<sequence>MFTNITRTTLCITAFSIASLMAAPLDATKTESLDWNWKFARFGKMPDGSTQPEPGKAMGFATATSEESGNPADNAVDGDKSTRWCADGGKSGEKITVDMGRPVDVKTINILWEKQNNHLFKLEGSGDGKRWTTIEDKTSGQNNSKEDTVENKGGKPRYFRITCTGNNQGNWASIREITFKNDKGEIIRPQAATGASKADHPSSPGFNDKNWRSLNLPHDWGVEGPYRMDLPNETGKLPWDGIGWYRKTLEVPADAKGNQFYLDFDGIMSRPKIYVNGDLAGEWKYGYGSFRVDITPFLKFGQKNTIAVRVDNPPNSSRWYPGGGIHRHVWLTESNPVHIEHWGVFVKTPEVTKSAAKVEVDTTVKNTTDKPVIPTVTEEILDGNKVMAATTTKGEAIPAGEKGKVTSTLSLKNPTLWTLQAPHLYKMKTTVKLGDKIIDQKLTNFGVRTIEWKPTGFYLNGERVQLKGVCQHHDLGPLGGAAHTRGYERQIEILKEFGVNSIRTSHNPPAPEVLDLCDKMGILVIDELFDMWHSAKKGQDYHNYFDEWHERDLVNFCHRDRNHPSVIAWSTGNEVPEQGNKNLHHVSQTLTDLFHREDPTRKVTAGCNDRGAARNGFADTLDVYGYNYKPDAYKGFSKDRPDQPFYASETSSCVSTRGEYFFPVDWNKSKGFFLYQVSSYDLYAPGWAYRPDVEFAAQDDNPNSAGEYVWTGFDYLGEPTPYNLDATNALNVPEGPEREKLMAELKKMGNRAPSRSSYFGIVDLCGFKKDRFYIYQAHWRPDVKMAHILPHWNWPERKGEVTPVHVYTSGDEAELFLNGKSQGVRKKGTGDKDRYRLVWEDVKYTPGTLKVVAKKDGKPWATDTVTTTGKPAALTLKPDRSEIKGDGYDLSYVTVAVRDAQGRMVPRSKNQLTFKVSGPADIAGICNGDPTDFTTMANPENKNIMKIKAFNGLAQVVLRSRKGESGKVTLQVISNGLKPAQTTVTVK</sequence>
<dbReference type="InterPro" id="IPR008979">
    <property type="entry name" value="Galactose-bd-like_sf"/>
</dbReference>
<dbReference type="AlphaFoldDB" id="A0A2N8HFS8"/>
<dbReference type="InterPro" id="IPR006104">
    <property type="entry name" value="Glyco_hydro_2_N"/>
</dbReference>
<keyword evidence="5" id="KW-0732">Signal</keyword>
<gene>
    <name evidence="7" type="ORF">CXU22_02690</name>
</gene>
<protein>
    <submittedName>
        <fullName evidence="7">Beta-galactosidase</fullName>
    </submittedName>
</protein>
<dbReference type="NCBIfam" id="NF041463">
    <property type="entry name" value="GalB"/>
    <property type="match status" value="1"/>
</dbReference>
<feature type="region of interest" description="Disordered" evidence="4">
    <location>
        <begin position="128"/>
        <end position="153"/>
    </location>
</feature>